<name>B5CW75_PHOPM</name>
<proteinExistence type="predicted"/>
<reference evidence="1 2" key="2">
    <citation type="submission" date="2008-08" db="EMBL/GenBank/DDBJ databases">
        <authorList>
            <person name="Fulton L."/>
            <person name="Clifton S."/>
            <person name="Fulton B."/>
            <person name="Xu J."/>
            <person name="Minx P."/>
            <person name="Pepin K.H."/>
            <person name="Johnson M."/>
            <person name="Thiruvilangam P."/>
            <person name="Bhonagiri V."/>
            <person name="Nash W.E."/>
            <person name="Mardis E.R."/>
            <person name="Wilson R.K."/>
        </authorList>
    </citation>
    <scope>NUCLEOTIDE SEQUENCE [LARGE SCALE GENOMIC DNA]</scope>
    <source>
        <strain evidence="2">DSM 17135 / JCM 12973 / M2</strain>
    </source>
</reference>
<evidence type="ECO:0008006" key="3">
    <source>
        <dbReference type="Google" id="ProtNLM"/>
    </source>
</evidence>
<sequence>MTKVTETDFINAWIDEVGAKYSADKKKLLSVPDLEYYEIKRGTEIICDNAFCQDYSSLKTVIIPETVIAIGESSFRGCI</sequence>
<evidence type="ECO:0000313" key="2">
    <source>
        <dbReference type="Proteomes" id="UP000003452"/>
    </source>
</evidence>
<evidence type="ECO:0000313" key="1">
    <source>
        <dbReference type="EMBL" id="EDY96522.1"/>
    </source>
</evidence>
<protein>
    <recommendedName>
        <fullName evidence="3">Leucine-rich repeat domain-containing protein</fullName>
    </recommendedName>
</protein>
<dbReference type="AlphaFoldDB" id="B5CW75"/>
<dbReference type="RefSeq" id="WP_007558565.1">
    <property type="nucleotide sequence ID" value="NZ_DS990119.1"/>
</dbReference>
<dbReference type="GeneID" id="43183499"/>
<organism evidence="1 2">
    <name type="scientific">Phocaeicola plebeius (strain DSM 17135 / JCM 12973 / CCUG 54634 / M2)</name>
    <name type="common">Bacteroides plebeius</name>
    <dbReference type="NCBI Taxonomy" id="484018"/>
    <lineage>
        <taxon>Bacteria</taxon>
        <taxon>Pseudomonadati</taxon>
        <taxon>Bacteroidota</taxon>
        <taxon>Bacteroidia</taxon>
        <taxon>Bacteroidales</taxon>
        <taxon>Bacteroidaceae</taxon>
        <taxon>Phocaeicola</taxon>
    </lineage>
</organism>
<accession>B5CW75</accession>
<dbReference type="Gene3D" id="3.80.10.10">
    <property type="entry name" value="Ribonuclease Inhibitor"/>
    <property type="match status" value="1"/>
</dbReference>
<dbReference type="OrthoDB" id="1063323at2"/>
<dbReference type="EMBL" id="ABQC02000012">
    <property type="protein sequence ID" value="EDY96522.1"/>
    <property type="molecule type" value="Genomic_DNA"/>
</dbReference>
<comment type="caution">
    <text evidence="1">The sequence shown here is derived from an EMBL/GenBank/DDBJ whole genome shotgun (WGS) entry which is preliminary data.</text>
</comment>
<dbReference type="InterPro" id="IPR032675">
    <property type="entry name" value="LRR_dom_sf"/>
</dbReference>
<gene>
    <name evidence="1" type="ORF">BACPLE_00965</name>
</gene>
<dbReference type="Proteomes" id="UP000003452">
    <property type="component" value="Unassembled WGS sequence"/>
</dbReference>
<reference evidence="1 2" key="1">
    <citation type="submission" date="2008-08" db="EMBL/GenBank/DDBJ databases">
        <title>Draft genome sequence of Bacteroides plebeius (DSM 17135).</title>
        <authorList>
            <person name="Sudarsanam P."/>
            <person name="Ley R."/>
            <person name="Guruge J."/>
            <person name="Turnbaugh P.J."/>
            <person name="Mahowald M."/>
            <person name="Liep D."/>
            <person name="Gordon J."/>
        </authorList>
    </citation>
    <scope>NUCLEOTIDE SEQUENCE [LARGE SCALE GENOMIC DNA]</scope>
    <source>
        <strain evidence="2">DSM 17135 / JCM 12973 / M2</strain>
    </source>
</reference>
<dbReference type="HOGENOM" id="CLU_2598770_0_0_10"/>